<dbReference type="Gene3D" id="1.10.150.20">
    <property type="entry name" value="5' to 3' exonuclease, C-terminal subdomain"/>
    <property type="match status" value="1"/>
</dbReference>
<dbReference type="PANTHER" id="PTHR42646">
    <property type="entry name" value="FLAP ENDONUCLEASE XNI"/>
    <property type="match status" value="1"/>
</dbReference>
<dbReference type="GO" id="GO:0003677">
    <property type="term" value="F:DNA binding"/>
    <property type="evidence" value="ECO:0007669"/>
    <property type="project" value="UniProtKB-KW"/>
</dbReference>
<name>A0A382YGX6_9ZZZZ</name>
<sequence length="264" mass="28798">VLDGTYELFRHFYAVPSVKDQDGLEVGAVRGVIGSVLAMLEENVTHIGVATDHVVESFRNDLWPGYKTGEGIEPALLGQFQILEDALTALGVVVWPMVEFEADDALAAAAKRAAMESRVEQVFICTPDKDLAQCVNGRRVVQFDRRAGVLRDADGVRARFGVDPQSMTDYLGLVGDAADGYPGLPGWGAKSTAVVLSRYQHIEQIPLDLADWDIKVRGAARLATSLSDQREQALFYRTLATLRTDALVLESVDELMWTGPTAGF</sequence>
<dbReference type="Pfam" id="PF02739">
    <property type="entry name" value="5_3_exonuc_N"/>
    <property type="match status" value="1"/>
</dbReference>
<dbReference type="InterPro" id="IPR002421">
    <property type="entry name" value="5-3_exonuclease"/>
</dbReference>
<evidence type="ECO:0000256" key="1">
    <source>
        <dbReference type="ARBA" id="ARBA00022722"/>
    </source>
</evidence>
<dbReference type="Pfam" id="PF01367">
    <property type="entry name" value="5_3_exonuc"/>
    <property type="match status" value="1"/>
</dbReference>
<dbReference type="PANTHER" id="PTHR42646:SF2">
    <property type="entry name" value="5'-3' EXONUCLEASE FAMILY PROTEIN"/>
    <property type="match status" value="1"/>
</dbReference>
<dbReference type="SUPFAM" id="SSF47807">
    <property type="entry name" value="5' to 3' exonuclease, C-terminal subdomain"/>
    <property type="match status" value="1"/>
</dbReference>
<feature type="non-terminal residue" evidence="5">
    <location>
        <position position="264"/>
    </location>
</feature>
<dbReference type="AlphaFoldDB" id="A0A382YGX6"/>
<dbReference type="SMART" id="SM00475">
    <property type="entry name" value="53EXOc"/>
    <property type="match status" value="1"/>
</dbReference>
<keyword evidence="2" id="KW-0378">Hydrolase</keyword>
<evidence type="ECO:0000256" key="3">
    <source>
        <dbReference type="ARBA" id="ARBA00023125"/>
    </source>
</evidence>
<keyword evidence="3" id="KW-0238">DNA-binding</keyword>
<dbReference type="SUPFAM" id="SSF88723">
    <property type="entry name" value="PIN domain-like"/>
    <property type="match status" value="1"/>
</dbReference>
<organism evidence="5">
    <name type="scientific">marine metagenome</name>
    <dbReference type="NCBI Taxonomy" id="408172"/>
    <lineage>
        <taxon>unclassified sequences</taxon>
        <taxon>metagenomes</taxon>
        <taxon>ecological metagenomes</taxon>
    </lineage>
</organism>
<evidence type="ECO:0000313" key="5">
    <source>
        <dbReference type="EMBL" id="SVD81758.1"/>
    </source>
</evidence>
<dbReference type="CDD" id="cd09898">
    <property type="entry name" value="H3TH_53EXO"/>
    <property type="match status" value="1"/>
</dbReference>
<dbReference type="InterPro" id="IPR020045">
    <property type="entry name" value="DNA_polI_H3TH"/>
</dbReference>
<gene>
    <name evidence="5" type="ORF">METZ01_LOCUS434612</name>
</gene>
<dbReference type="SMART" id="SM00279">
    <property type="entry name" value="HhH2"/>
    <property type="match status" value="1"/>
</dbReference>
<dbReference type="InterPro" id="IPR020046">
    <property type="entry name" value="5-3_exonucl_a-hlix_arch_N"/>
</dbReference>
<feature type="non-terminal residue" evidence="5">
    <location>
        <position position="1"/>
    </location>
</feature>
<evidence type="ECO:0000256" key="2">
    <source>
        <dbReference type="ARBA" id="ARBA00022801"/>
    </source>
</evidence>
<dbReference type="GO" id="GO:0008409">
    <property type="term" value="F:5'-3' exonuclease activity"/>
    <property type="evidence" value="ECO:0007669"/>
    <property type="project" value="InterPro"/>
</dbReference>
<dbReference type="GO" id="GO:0033567">
    <property type="term" value="P:DNA replication, Okazaki fragment processing"/>
    <property type="evidence" value="ECO:0007669"/>
    <property type="project" value="InterPro"/>
</dbReference>
<dbReference type="InterPro" id="IPR008918">
    <property type="entry name" value="HhH2"/>
</dbReference>
<dbReference type="InterPro" id="IPR038969">
    <property type="entry name" value="FEN"/>
</dbReference>
<reference evidence="5" key="1">
    <citation type="submission" date="2018-05" db="EMBL/GenBank/DDBJ databases">
        <authorList>
            <person name="Lanie J.A."/>
            <person name="Ng W.-L."/>
            <person name="Kazmierczak K.M."/>
            <person name="Andrzejewski T.M."/>
            <person name="Davidsen T.M."/>
            <person name="Wayne K.J."/>
            <person name="Tettelin H."/>
            <person name="Glass J.I."/>
            <person name="Rusch D."/>
            <person name="Podicherti R."/>
            <person name="Tsui H.-C.T."/>
            <person name="Winkler M.E."/>
        </authorList>
    </citation>
    <scope>NUCLEOTIDE SEQUENCE</scope>
</reference>
<keyword evidence="1" id="KW-0540">Nuclease</keyword>
<dbReference type="InterPro" id="IPR036279">
    <property type="entry name" value="5-3_exonuclease_C_sf"/>
</dbReference>
<dbReference type="Gene3D" id="3.40.50.1010">
    <property type="entry name" value="5'-nuclease"/>
    <property type="match status" value="1"/>
</dbReference>
<dbReference type="GO" id="GO:0017108">
    <property type="term" value="F:5'-flap endonuclease activity"/>
    <property type="evidence" value="ECO:0007669"/>
    <property type="project" value="InterPro"/>
</dbReference>
<protein>
    <recommendedName>
        <fullName evidence="4">5'-3' exonuclease domain-containing protein</fullName>
    </recommendedName>
</protein>
<dbReference type="CDD" id="cd09859">
    <property type="entry name" value="PIN_53EXO"/>
    <property type="match status" value="1"/>
</dbReference>
<accession>A0A382YGX6</accession>
<dbReference type="InterPro" id="IPR029060">
    <property type="entry name" value="PIN-like_dom_sf"/>
</dbReference>
<dbReference type="EMBL" id="UINC01175236">
    <property type="protein sequence ID" value="SVD81758.1"/>
    <property type="molecule type" value="Genomic_DNA"/>
</dbReference>
<evidence type="ECO:0000259" key="4">
    <source>
        <dbReference type="SMART" id="SM00475"/>
    </source>
</evidence>
<proteinExistence type="predicted"/>
<feature type="domain" description="5'-3' exonuclease" evidence="4">
    <location>
        <begin position="1"/>
        <end position="258"/>
    </location>
</feature>